<dbReference type="RefSeq" id="WP_163241605.1">
    <property type="nucleotide sequence ID" value="NZ_JAAIWN010000013.1"/>
</dbReference>
<evidence type="ECO:0000256" key="5">
    <source>
        <dbReference type="ARBA" id="ARBA00022884"/>
    </source>
</evidence>
<evidence type="ECO:0000256" key="6">
    <source>
        <dbReference type="ARBA" id="ARBA00022980"/>
    </source>
</evidence>
<keyword evidence="2 9" id="KW-0678">Repressor</keyword>
<dbReference type="Proteomes" id="UP000472971">
    <property type="component" value="Unassembled WGS sequence"/>
</dbReference>
<evidence type="ECO:0000256" key="4">
    <source>
        <dbReference type="ARBA" id="ARBA00022845"/>
    </source>
</evidence>
<sequence length="233" mass="25372">MAKKGKKYLEAAKLVDRSKDYPIEEAIELAKKTNFAKFDATVEVSFRLGVDPKKADQQIRGAVVLPNGTGKTQRVLVFAKGEKLKEAEAAGADYVGDAEYINKINQGWFDFDVIVATPDMMGEVGKLGRILGPKGLMPNPKTGTVTFDVEKAVKEIKAGKVEYRIDKAGIIHVPIGKASFESEKLLENFTTIFDTMLKVKPPAAKGTYMKSITITTTMGPGIKIDPTSVTLKS</sequence>
<dbReference type="Gene3D" id="3.30.190.20">
    <property type="match status" value="1"/>
</dbReference>
<evidence type="ECO:0000256" key="2">
    <source>
        <dbReference type="ARBA" id="ARBA00022491"/>
    </source>
</evidence>
<dbReference type="EMBL" id="JAAIWN010000013">
    <property type="protein sequence ID" value="NEY81300.1"/>
    <property type="molecule type" value="Genomic_DNA"/>
</dbReference>
<evidence type="ECO:0000313" key="14">
    <source>
        <dbReference type="Proteomes" id="UP000570010"/>
    </source>
</evidence>
<dbReference type="InterPro" id="IPR002143">
    <property type="entry name" value="Ribosomal_uL1"/>
</dbReference>
<dbReference type="InterPro" id="IPR016095">
    <property type="entry name" value="Ribosomal_uL1_3-a/b-sand"/>
</dbReference>
<keyword evidence="9" id="KW-0820">tRNA-binding</keyword>
<comment type="function">
    <text evidence="9">Protein L1 is also a translational repressor protein, it controls the translation of the L11 operon by binding to its mRNA.</text>
</comment>
<dbReference type="GO" id="GO:0006412">
    <property type="term" value="P:translation"/>
    <property type="evidence" value="ECO:0007669"/>
    <property type="project" value="UniProtKB-UniRule"/>
</dbReference>
<dbReference type="GO" id="GO:0015934">
    <property type="term" value="C:large ribosomal subunit"/>
    <property type="evidence" value="ECO:0007669"/>
    <property type="project" value="InterPro"/>
</dbReference>
<dbReference type="PANTHER" id="PTHR36427:SF3">
    <property type="entry name" value="LARGE RIBOSOMAL SUBUNIT PROTEIN UL1M"/>
    <property type="match status" value="1"/>
</dbReference>
<keyword evidence="4 9" id="KW-0810">Translation regulation</keyword>
<dbReference type="GO" id="GO:0003735">
    <property type="term" value="F:structural constituent of ribosome"/>
    <property type="evidence" value="ECO:0007669"/>
    <property type="project" value="InterPro"/>
</dbReference>
<keyword evidence="7 9" id="KW-0687">Ribonucleoprotein</keyword>
<dbReference type="EMBL" id="JACEIO010000014">
    <property type="protein sequence ID" value="MBA4537003.1"/>
    <property type="molecule type" value="Genomic_DNA"/>
</dbReference>
<evidence type="ECO:0000313" key="12">
    <source>
        <dbReference type="EMBL" id="NEY81300.1"/>
    </source>
</evidence>
<evidence type="ECO:0000313" key="11">
    <source>
        <dbReference type="EMBL" id="MBA4537003.1"/>
    </source>
</evidence>
<dbReference type="CDD" id="cd00403">
    <property type="entry name" value="Ribosomal_L1"/>
    <property type="match status" value="1"/>
</dbReference>
<name>A0A6B3VSP9_9BACI</name>
<dbReference type="Proteomes" id="UP000570010">
    <property type="component" value="Unassembled WGS sequence"/>
</dbReference>
<comment type="subunit">
    <text evidence="9">Part of the 50S ribosomal subunit.</text>
</comment>
<accession>A0A6B3VSP9</accession>
<dbReference type="PROSITE" id="PS01199">
    <property type="entry name" value="RIBOSOMAL_L1"/>
    <property type="match status" value="1"/>
</dbReference>
<keyword evidence="3 9" id="KW-0699">rRNA-binding</keyword>
<dbReference type="InterPro" id="IPR023673">
    <property type="entry name" value="Ribosomal_uL1_CS"/>
</dbReference>
<dbReference type="GO" id="GO:0006417">
    <property type="term" value="P:regulation of translation"/>
    <property type="evidence" value="ECO:0007669"/>
    <property type="project" value="UniProtKB-KW"/>
</dbReference>
<dbReference type="HAMAP" id="MF_01318_B">
    <property type="entry name" value="Ribosomal_uL1_B"/>
    <property type="match status" value="1"/>
</dbReference>
<comment type="caution">
    <text evidence="12">The sequence shown here is derived from an EMBL/GenBank/DDBJ whole genome shotgun (WGS) entry which is preliminary data.</text>
</comment>
<dbReference type="GO" id="GO:0019843">
    <property type="term" value="F:rRNA binding"/>
    <property type="evidence" value="ECO:0007669"/>
    <property type="project" value="UniProtKB-UniRule"/>
</dbReference>
<evidence type="ECO:0000313" key="13">
    <source>
        <dbReference type="Proteomes" id="UP000472971"/>
    </source>
</evidence>
<evidence type="ECO:0000256" key="8">
    <source>
        <dbReference type="ARBA" id="ARBA00035241"/>
    </source>
</evidence>
<keyword evidence="5 9" id="KW-0694">RNA-binding</keyword>
<dbReference type="InterPro" id="IPR005878">
    <property type="entry name" value="Ribosom_uL1_bac-type"/>
</dbReference>
<organism evidence="12 13">
    <name type="scientific">Bacillus aquiflavi</name>
    <dbReference type="NCBI Taxonomy" id="2672567"/>
    <lineage>
        <taxon>Bacteria</taxon>
        <taxon>Bacillati</taxon>
        <taxon>Bacillota</taxon>
        <taxon>Bacilli</taxon>
        <taxon>Bacillales</taxon>
        <taxon>Bacillaceae</taxon>
        <taxon>Bacillus</taxon>
    </lineage>
</organism>
<dbReference type="InterPro" id="IPR028364">
    <property type="entry name" value="Ribosomal_uL1/biogenesis"/>
</dbReference>
<dbReference type="GO" id="GO:0000049">
    <property type="term" value="F:tRNA binding"/>
    <property type="evidence" value="ECO:0007669"/>
    <property type="project" value="UniProtKB-KW"/>
</dbReference>
<protein>
    <recommendedName>
        <fullName evidence="8 9">Large ribosomal subunit protein uL1</fullName>
    </recommendedName>
</protein>
<dbReference type="Pfam" id="PF00687">
    <property type="entry name" value="Ribosomal_L1"/>
    <property type="match status" value="1"/>
</dbReference>
<keyword evidence="13" id="KW-1185">Reference proteome</keyword>
<keyword evidence="6 9" id="KW-0689">Ribosomal protein</keyword>
<reference evidence="12 13" key="1">
    <citation type="submission" date="2020-02" db="EMBL/GenBank/DDBJ databases">
        <title>Bacillus aquiflavi sp. nov., isolated from yellow water of strong flavor Chinese baijiu in Yibin region of China.</title>
        <authorList>
            <person name="Xie J."/>
        </authorList>
    </citation>
    <scope>NUCLEOTIDE SEQUENCE [LARGE SCALE GENOMIC DNA]</scope>
    <source>
        <strain evidence="12 13">3H-10</strain>
    </source>
</reference>
<dbReference type="FunFam" id="3.40.50.790:FF:000001">
    <property type="entry name" value="50S ribosomal protein L1"/>
    <property type="match status" value="1"/>
</dbReference>
<dbReference type="NCBIfam" id="TIGR01169">
    <property type="entry name" value="rplA_bact"/>
    <property type="match status" value="1"/>
</dbReference>
<evidence type="ECO:0000256" key="1">
    <source>
        <dbReference type="ARBA" id="ARBA00010531"/>
    </source>
</evidence>
<dbReference type="AlphaFoldDB" id="A0A6B3VSP9"/>
<gene>
    <name evidence="9 12" type="primary">rplA</name>
    <name evidence="12" type="ORF">G4D64_07170</name>
    <name evidence="11" type="ORF">H1Z61_07555</name>
</gene>
<dbReference type="Gene3D" id="3.40.50.790">
    <property type="match status" value="1"/>
</dbReference>
<proteinExistence type="inferred from homology"/>
<dbReference type="SUPFAM" id="SSF56808">
    <property type="entry name" value="Ribosomal protein L1"/>
    <property type="match status" value="1"/>
</dbReference>
<evidence type="ECO:0000256" key="7">
    <source>
        <dbReference type="ARBA" id="ARBA00023274"/>
    </source>
</evidence>
<reference evidence="11 14" key="2">
    <citation type="submission" date="2020-07" db="EMBL/GenBank/DDBJ databases">
        <authorList>
            <person name="Feng H."/>
        </authorList>
    </citation>
    <scope>NUCLEOTIDE SEQUENCE [LARGE SCALE GENOMIC DNA]</scope>
    <source>
        <strain evidence="14">s-12</strain>
        <strain evidence="11">S-12</strain>
    </source>
</reference>
<evidence type="ECO:0000256" key="9">
    <source>
        <dbReference type="HAMAP-Rule" id="MF_01318"/>
    </source>
</evidence>
<dbReference type="PANTHER" id="PTHR36427">
    <property type="entry name" value="54S RIBOSOMAL PROTEIN L1, MITOCHONDRIAL"/>
    <property type="match status" value="1"/>
</dbReference>
<comment type="similarity">
    <text evidence="1 9 10">Belongs to the universal ribosomal protein uL1 family.</text>
</comment>
<dbReference type="PIRSF" id="PIRSF002155">
    <property type="entry name" value="Ribosomal_L1"/>
    <property type="match status" value="1"/>
</dbReference>
<evidence type="ECO:0000256" key="10">
    <source>
        <dbReference type="RuleBase" id="RU000659"/>
    </source>
</evidence>
<evidence type="ECO:0000256" key="3">
    <source>
        <dbReference type="ARBA" id="ARBA00022730"/>
    </source>
</evidence>
<dbReference type="InterPro" id="IPR023674">
    <property type="entry name" value="Ribosomal_uL1-like"/>
</dbReference>
<comment type="function">
    <text evidence="9">Binds directly to 23S rRNA. The L1 stalk is quite mobile in the ribosome, and is involved in E site tRNA release.</text>
</comment>